<sequence length="160" mass="17908">MKSIQTKKSGLSERVSIGSTISGHIHSGGKDKGNRKNVLLIVSLIIALSSYNIWLIVRCFYAPAEQSLNIKQISTPLSNNPFENKWFDTDIDQVSHAKIMAFKAYMDSLAQSPNGRGAYERILSQRPGLMDSLLLYQKMLPIENPAAKEQQRNETTPKNN</sequence>
<feature type="transmembrane region" description="Helical" evidence="1">
    <location>
        <begin position="38"/>
        <end position="57"/>
    </location>
</feature>
<evidence type="ECO:0000313" key="2">
    <source>
        <dbReference type="EMBL" id="MET7000729.1"/>
    </source>
</evidence>
<keyword evidence="1" id="KW-0472">Membrane</keyword>
<keyword evidence="3" id="KW-1185">Reference proteome</keyword>
<proteinExistence type="predicted"/>
<accession>A0ABV2TF49</accession>
<reference evidence="2 3" key="1">
    <citation type="submission" date="2024-06" db="EMBL/GenBank/DDBJ databases">
        <title>Chitinophaga defluvii sp. nov., isolated from municipal sewage.</title>
        <authorList>
            <person name="Zhang L."/>
        </authorList>
    </citation>
    <scope>NUCLEOTIDE SEQUENCE [LARGE SCALE GENOMIC DNA]</scope>
    <source>
        <strain evidence="2 3">H8</strain>
    </source>
</reference>
<protein>
    <submittedName>
        <fullName evidence="2">Uncharacterized protein</fullName>
    </submittedName>
</protein>
<dbReference type="EMBL" id="JBEXAC010000002">
    <property type="protein sequence ID" value="MET7000729.1"/>
    <property type="molecule type" value="Genomic_DNA"/>
</dbReference>
<organism evidence="2 3">
    <name type="scientific">Chitinophaga defluvii</name>
    <dbReference type="NCBI Taxonomy" id="3163343"/>
    <lineage>
        <taxon>Bacteria</taxon>
        <taxon>Pseudomonadati</taxon>
        <taxon>Bacteroidota</taxon>
        <taxon>Chitinophagia</taxon>
        <taxon>Chitinophagales</taxon>
        <taxon>Chitinophagaceae</taxon>
        <taxon>Chitinophaga</taxon>
    </lineage>
</organism>
<keyword evidence="1" id="KW-1133">Transmembrane helix</keyword>
<gene>
    <name evidence="2" type="ORF">ABR189_25320</name>
</gene>
<evidence type="ECO:0000256" key="1">
    <source>
        <dbReference type="SAM" id="Phobius"/>
    </source>
</evidence>
<name>A0ABV2TF49_9BACT</name>
<evidence type="ECO:0000313" key="3">
    <source>
        <dbReference type="Proteomes" id="UP001549749"/>
    </source>
</evidence>
<keyword evidence="1" id="KW-0812">Transmembrane</keyword>
<comment type="caution">
    <text evidence="2">The sequence shown here is derived from an EMBL/GenBank/DDBJ whole genome shotgun (WGS) entry which is preliminary data.</text>
</comment>
<dbReference type="Proteomes" id="UP001549749">
    <property type="component" value="Unassembled WGS sequence"/>
</dbReference>
<dbReference type="RefSeq" id="WP_354663281.1">
    <property type="nucleotide sequence ID" value="NZ_JBEXAC010000002.1"/>
</dbReference>